<keyword evidence="11" id="KW-0175">Coiled coil</keyword>
<dbReference type="Gene3D" id="1.10.510.10">
    <property type="entry name" value="Transferase(Phosphotransferase) domain 1"/>
    <property type="match status" value="1"/>
</dbReference>
<evidence type="ECO:0000256" key="6">
    <source>
        <dbReference type="ARBA" id="ARBA00038999"/>
    </source>
</evidence>
<dbReference type="Proteomes" id="UP000307956">
    <property type="component" value="Unassembled WGS sequence"/>
</dbReference>
<evidence type="ECO:0000256" key="1">
    <source>
        <dbReference type="ARBA" id="ARBA00022679"/>
    </source>
</evidence>
<evidence type="ECO:0000256" key="12">
    <source>
        <dbReference type="SAM" id="MobiDB-lite"/>
    </source>
</evidence>
<dbReference type="EC" id="2.7.12.2" evidence="6"/>
<dbReference type="SMART" id="SM00220">
    <property type="entry name" value="S_TKc"/>
    <property type="match status" value="1"/>
</dbReference>
<comment type="catalytic activity">
    <reaction evidence="8">
        <text>L-threonyl-[protein] + ATP = O-phospho-L-threonyl-[protein] + ADP + H(+)</text>
        <dbReference type="Rhea" id="RHEA:46608"/>
        <dbReference type="Rhea" id="RHEA-COMP:11060"/>
        <dbReference type="Rhea" id="RHEA-COMP:11605"/>
        <dbReference type="ChEBI" id="CHEBI:15378"/>
        <dbReference type="ChEBI" id="CHEBI:30013"/>
        <dbReference type="ChEBI" id="CHEBI:30616"/>
        <dbReference type="ChEBI" id="CHEBI:61977"/>
        <dbReference type="ChEBI" id="CHEBI:456216"/>
        <dbReference type="EC" id="2.7.12.2"/>
    </reaction>
</comment>
<dbReference type="Pfam" id="PF00069">
    <property type="entry name" value="Pkinase"/>
    <property type="match status" value="1"/>
</dbReference>
<dbReference type="PROSITE" id="PS00107">
    <property type="entry name" value="PROTEIN_KINASE_ATP"/>
    <property type="match status" value="1"/>
</dbReference>
<dbReference type="PROSITE" id="PS50011">
    <property type="entry name" value="PROTEIN_KINASE_DOM"/>
    <property type="match status" value="1"/>
</dbReference>
<evidence type="ECO:0000313" key="14">
    <source>
        <dbReference type="EMBL" id="THF64110.1"/>
    </source>
</evidence>
<feature type="binding site" evidence="10">
    <location>
        <position position="349"/>
    </location>
    <ligand>
        <name>ATP</name>
        <dbReference type="ChEBI" id="CHEBI:30616"/>
    </ligand>
</feature>
<comment type="similarity">
    <text evidence="5">Belongs to the protein kinase superfamily. STE Ser/Thr protein kinase family. MAP kinase kinase subfamily.</text>
</comment>
<evidence type="ECO:0000256" key="9">
    <source>
        <dbReference type="ARBA" id="ARBA00051693"/>
    </source>
</evidence>
<gene>
    <name evidence="14" type="ORF">E6O51_01945</name>
</gene>
<dbReference type="SUPFAM" id="SSF56112">
    <property type="entry name" value="Protein kinase-like (PK-like)"/>
    <property type="match status" value="1"/>
</dbReference>
<comment type="catalytic activity">
    <reaction evidence="9">
        <text>L-tyrosyl-[protein] + ATP = O-phospho-L-tyrosyl-[protein] + ADP + H(+)</text>
        <dbReference type="Rhea" id="RHEA:10596"/>
        <dbReference type="Rhea" id="RHEA-COMP:10136"/>
        <dbReference type="Rhea" id="RHEA-COMP:20101"/>
        <dbReference type="ChEBI" id="CHEBI:15378"/>
        <dbReference type="ChEBI" id="CHEBI:30616"/>
        <dbReference type="ChEBI" id="CHEBI:46858"/>
        <dbReference type="ChEBI" id="CHEBI:61978"/>
        <dbReference type="ChEBI" id="CHEBI:456216"/>
        <dbReference type="EC" id="2.7.12.2"/>
    </reaction>
</comment>
<keyword evidence="2 10" id="KW-0547">Nucleotide-binding</keyword>
<evidence type="ECO:0000256" key="2">
    <source>
        <dbReference type="ARBA" id="ARBA00022741"/>
    </source>
</evidence>
<keyword evidence="15" id="KW-1185">Reference proteome</keyword>
<evidence type="ECO:0000256" key="5">
    <source>
        <dbReference type="ARBA" id="ARBA00038035"/>
    </source>
</evidence>
<proteinExistence type="inferred from homology"/>
<dbReference type="GO" id="GO:0004672">
    <property type="term" value="F:protein kinase activity"/>
    <property type="evidence" value="ECO:0007669"/>
    <property type="project" value="InterPro"/>
</dbReference>
<evidence type="ECO:0000313" key="15">
    <source>
        <dbReference type="Proteomes" id="UP000307956"/>
    </source>
</evidence>
<keyword evidence="1" id="KW-0808">Transferase</keyword>
<dbReference type="GO" id="GO:0005524">
    <property type="term" value="F:ATP binding"/>
    <property type="evidence" value="ECO:0007669"/>
    <property type="project" value="UniProtKB-UniRule"/>
</dbReference>
<evidence type="ECO:0000256" key="8">
    <source>
        <dbReference type="ARBA" id="ARBA00049299"/>
    </source>
</evidence>
<protein>
    <recommendedName>
        <fullName evidence="6">mitogen-activated protein kinase kinase</fullName>
        <ecNumber evidence="6">2.7.12.2</ecNumber>
    </recommendedName>
</protein>
<evidence type="ECO:0000256" key="7">
    <source>
        <dbReference type="ARBA" id="ARBA00049014"/>
    </source>
</evidence>
<dbReference type="InterPro" id="IPR011009">
    <property type="entry name" value="Kinase-like_dom_sf"/>
</dbReference>
<keyword evidence="4 10" id="KW-0067">ATP-binding</keyword>
<name>A0A4S4AVQ3_9RHOO</name>
<dbReference type="InterPro" id="IPR017441">
    <property type="entry name" value="Protein_kinase_ATP_BS"/>
</dbReference>
<dbReference type="AlphaFoldDB" id="A0A4S4AVQ3"/>
<comment type="caution">
    <text evidence="14">The sequence shown here is derived from an EMBL/GenBank/DDBJ whole genome shotgun (WGS) entry which is preliminary data.</text>
</comment>
<sequence>MPPITNNRLDQFVHVARQSGDGEVRSSRQDENRLINKGSLGQRLAGFVTHIGEKLGILRPDPTRAQRQEQAIKDFTGALVEEYGKFVAEKAMEKAGLDRSGVRLTGETILQVAGEAKRLQEQKTSLNDEIRNFDRGTLKKSEDPMRDGSAPDTKEIVRDRERDEVMLGNKPINGSMPLVGSNNQVQHDTIQPLPRQINDLAEPDLKMFGPGLLDSMKEALGKNGGKPDDELATTLGELIARDLGQANDPTIPLRLLSSEGNGLVREFLQALGLEENDRNIALLRKACEHGVSHMPQNRVVDNDTIILNGTTYVLDPSGGKHNGKLGSGGFGTVYLFKAQDGSGSSIAVKTMMGELNGDEGSIRNSERQSIRNEIRALHVAGDATVKLAGAVRSPGGVVSIAMELAPGGDLTRLGRKIDVAVKNNTISQQTANRLRMTLLRDMVESMRLVQERSGMLHFDVKPQNFLIDGRGVVKVGDFGLSVIGNKLTVEDIPGGTVNHSAPERFGDRNGMVDGKVDIWALGTSAYELFFGGRSFFDGWPMIMQQNIQNFGNDPGSRLRPGQDRSLLGQDMTTALDGETLPPEMGDTSLDRLINQLAHPDPNQRPDLGRVLESSLFLDPGVGSDEVRDLIRFISTHDVDKLGELEELEKREREKPEALGEPDRQRLDELRELRGQVYEIGAPIGSRFP</sequence>
<dbReference type="PANTHER" id="PTHR48013">
    <property type="entry name" value="DUAL SPECIFICITY MITOGEN-ACTIVATED PROTEIN KINASE KINASE 5-RELATED"/>
    <property type="match status" value="1"/>
</dbReference>
<dbReference type="RefSeq" id="WP_136383301.1">
    <property type="nucleotide sequence ID" value="NZ_SSOD01000002.1"/>
</dbReference>
<dbReference type="InterPro" id="IPR008271">
    <property type="entry name" value="Ser/Thr_kinase_AS"/>
</dbReference>
<evidence type="ECO:0000259" key="13">
    <source>
        <dbReference type="PROSITE" id="PS50011"/>
    </source>
</evidence>
<comment type="catalytic activity">
    <reaction evidence="7">
        <text>L-seryl-[protein] + ATP = O-phospho-L-seryl-[protein] + ADP + H(+)</text>
        <dbReference type="Rhea" id="RHEA:17989"/>
        <dbReference type="Rhea" id="RHEA-COMP:9863"/>
        <dbReference type="Rhea" id="RHEA-COMP:11604"/>
        <dbReference type="ChEBI" id="CHEBI:15378"/>
        <dbReference type="ChEBI" id="CHEBI:29999"/>
        <dbReference type="ChEBI" id="CHEBI:30616"/>
        <dbReference type="ChEBI" id="CHEBI:83421"/>
        <dbReference type="ChEBI" id="CHEBI:456216"/>
        <dbReference type="EC" id="2.7.12.2"/>
    </reaction>
</comment>
<evidence type="ECO:0000256" key="4">
    <source>
        <dbReference type="ARBA" id="ARBA00022840"/>
    </source>
</evidence>
<organism evidence="14 15">
    <name type="scientific">Pseudothauera rhizosphaerae</name>
    <dbReference type="NCBI Taxonomy" id="2565932"/>
    <lineage>
        <taxon>Bacteria</taxon>
        <taxon>Pseudomonadati</taxon>
        <taxon>Pseudomonadota</taxon>
        <taxon>Betaproteobacteria</taxon>
        <taxon>Rhodocyclales</taxon>
        <taxon>Zoogloeaceae</taxon>
        <taxon>Pseudothauera</taxon>
    </lineage>
</organism>
<evidence type="ECO:0000256" key="11">
    <source>
        <dbReference type="SAM" id="Coils"/>
    </source>
</evidence>
<feature type="coiled-coil region" evidence="11">
    <location>
        <begin position="109"/>
        <end position="136"/>
    </location>
</feature>
<dbReference type="EMBL" id="SSOD01000002">
    <property type="protein sequence ID" value="THF64110.1"/>
    <property type="molecule type" value="Genomic_DNA"/>
</dbReference>
<dbReference type="PROSITE" id="PS00108">
    <property type="entry name" value="PROTEIN_KINASE_ST"/>
    <property type="match status" value="1"/>
</dbReference>
<dbReference type="OrthoDB" id="9801841at2"/>
<evidence type="ECO:0000256" key="10">
    <source>
        <dbReference type="PROSITE-ProRule" id="PRU10141"/>
    </source>
</evidence>
<accession>A0A4S4AVQ3</accession>
<reference evidence="14 15" key="1">
    <citation type="submission" date="2019-04" db="EMBL/GenBank/DDBJ databases">
        <title>Azoarcus rhizosphaerae sp. nov. isolated from rhizosphere of Ficus religiosa.</title>
        <authorList>
            <person name="Lin S.-Y."/>
            <person name="Hameed A."/>
            <person name="Hsu Y.-H."/>
            <person name="Young C.-C."/>
        </authorList>
    </citation>
    <scope>NUCLEOTIDE SEQUENCE [LARGE SCALE GENOMIC DNA]</scope>
    <source>
        <strain evidence="14 15">CC-YHH848</strain>
    </source>
</reference>
<dbReference type="InterPro" id="IPR000719">
    <property type="entry name" value="Prot_kinase_dom"/>
</dbReference>
<dbReference type="PANTHER" id="PTHR48013:SF9">
    <property type="entry name" value="DUAL SPECIFICITY MITOGEN-ACTIVATED PROTEIN KINASE KINASE 5"/>
    <property type="match status" value="1"/>
</dbReference>
<keyword evidence="3" id="KW-0418">Kinase</keyword>
<evidence type="ECO:0000256" key="3">
    <source>
        <dbReference type="ARBA" id="ARBA00022777"/>
    </source>
</evidence>
<feature type="domain" description="Protein kinase" evidence="13">
    <location>
        <begin position="319"/>
        <end position="617"/>
    </location>
</feature>
<feature type="region of interest" description="Disordered" evidence="12">
    <location>
        <begin position="646"/>
        <end position="666"/>
    </location>
</feature>